<dbReference type="EMBL" id="PDUD01000029">
    <property type="protein sequence ID" value="PHN03753.1"/>
    <property type="molecule type" value="Genomic_DNA"/>
</dbReference>
<proteinExistence type="predicted"/>
<dbReference type="CDD" id="cd00156">
    <property type="entry name" value="REC"/>
    <property type="match status" value="1"/>
</dbReference>
<feature type="modified residue" description="4-aspartylphosphate" evidence="3">
    <location>
        <position position="57"/>
    </location>
</feature>
<name>A0A2D0N7L5_FLAN2</name>
<dbReference type="AlphaFoldDB" id="A0A2D0N7L5"/>
<dbReference type="InterPro" id="IPR001789">
    <property type="entry name" value="Sig_transdc_resp-reg_receiver"/>
</dbReference>
<dbReference type="OrthoDB" id="9789181at2"/>
<dbReference type="GO" id="GO:0000160">
    <property type="term" value="P:phosphorelay signal transduction system"/>
    <property type="evidence" value="ECO:0007669"/>
    <property type="project" value="UniProtKB-KW"/>
</dbReference>
<evidence type="ECO:0000313" key="6">
    <source>
        <dbReference type="Proteomes" id="UP000223913"/>
    </source>
</evidence>
<dbReference type="Gene3D" id="3.40.50.2300">
    <property type="match status" value="1"/>
</dbReference>
<comment type="caution">
    <text evidence="5">The sequence shown here is derived from an EMBL/GenBank/DDBJ whole genome shotgun (WGS) entry which is preliminary data.</text>
</comment>
<evidence type="ECO:0000256" key="1">
    <source>
        <dbReference type="ARBA" id="ARBA00022553"/>
    </source>
</evidence>
<dbReference type="PANTHER" id="PTHR44591">
    <property type="entry name" value="STRESS RESPONSE REGULATOR PROTEIN 1"/>
    <property type="match status" value="1"/>
</dbReference>
<dbReference type="InterPro" id="IPR050595">
    <property type="entry name" value="Bact_response_regulator"/>
</dbReference>
<dbReference type="PROSITE" id="PS50110">
    <property type="entry name" value="RESPONSE_REGULATORY"/>
    <property type="match status" value="1"/>
</dbReference>
<dbReference type="Pfam" id="PF00072">
    <property type="entry name" value="Response_reg"/>
    <property type="match status" value="1"/>
</dbReference>
<evidence type="ECO:0000259" key="4">
    <source>
        <dbReference type="PROSITE" id="PS50110"/>
    </source>
</evidence>
<gene>
    <name evidence="5" type="ORF">CRP01_24695</name>
</gene>
<organism evidence="5 6">
    <name type="scientific">Flavilitoribacter nigricans (strain ATCC 23147 / DSM 23189 / NBRC 102662 / NCIMB 1420 / SS-2)</name>
    <name type="common">Lewinella nigricans</name>
    <dbReference type="NCBI Taxonomy" id="1122177"/>
    <lineage>
        <taxon>Bacteria</taxon>
        <taxon>Pseudomonadati</taxon>
        <taxon>Bacteroidota</taxon>
        <taxon>Saprospiria</taxon>
        <taxon>Saprospirales</taxon>
        <taxon>Lewinellaceae</taxon>
        <taxon>Flavilitoribacter</taxon>
    </lineage>
</organism>
<dbReference type="PANTHER" id="PTHR44591:SF14">
    <property type="entry name" value="PROTEIN PILG"/>
    <property type="match status" value="1"/>
</dbReference>
<sequence>MSKKQVLICDDNQDLLQILSMGLNQLPQVQVVSLSNGKGIMKYLDQTHNIPDLLIVDLMLPDLEGDDVIVLLRKKEKFAQLPIILMSGVIYNIENRAKAVGANDFLLKPFSIKDLKEKVANYLTD</sequence>
<keyword evidence="2" id="KW-0902">Two-component regulatory system</keyword>
<dbReference type="RefSeq" id="WP_143473521.1">
    <property type="nucleotide sequence ID" value="NZ_PDUD01000029.1"/>
</dbReference>
<feature type="domain" description="Response regulatory" evidence="4">
    <location>
        <begin position="5"/>
        <end position="123"/>
    </location>
</feature>
<reference evidence="5 6" key="1">
    <citation type="submission" date="2017-10" db="EMBL/GenBank/DDBJ databases">
        <title>The draft genome sequence of Lewinella nigricans NBRC 102662.</title>
        <authorList>
            <person name="Wang K."/>
        </authorList>
    </citation>
    <scope>NUCLEOTIDE SEQUENCE [LARGE SCALE GENOMIC DNA]</scope>
    <source>
        <strain evidence="5 6">NBRC 102662</strain>
    </source>
</reference>
<accession>A0A2D0N7L5</accession>
<dbReference type="SUPFAM" id="SSF52172">
    <property type="entry name" value="CheY-like"/>
    <property type="match status" value="1"/>
</dbReference>
<keyword evidence="6" id="KW-1185">Reference proteome</keyword>
<dbReference type="InterPro" id="IPR011006">
    <property type="entry name" value="CheY-like_superfamily"/>
</dbReference>
<protein>
    <recommendedName>
        <fullName evidence="4">Response regulatory domain-containing protein</fullName>
    </recommendedName>
</protein>
<dbReference type="SMART" id="SM00448">
    <property type="entry name" value="REC"/>
    <property type="match status" value="1"/>
</dbReference>
<keyword evidence="1 3" id="KW-0597">Phosphoprotein</keyword>
<evidence type="ECO:0000313" key="5">
    <source>
        <dbReference type="EMBL" id="PHN03753.1"/>
    </source>
</evidence>
<dbReference type="Proteomes" id="UP000223913">
    <property type="component" value="Unassembled WGS sequence"/>
</dbReference>
<evidence type="ECO:0000256" key="3">
    <source>
        <dbReference type="PROSITE-ProRule" id="PRU00169"/>
    </source>
</evidence>
<evidence type="ECO:0000256" key="2">
    <source>
        <dbReference type="ARBA" id="ARBA00023012"/>
    </source>
</evidence>